<sequence length="113" mass="12902">MCEFKVLLRGVGEVKDVASDVIYVKVDGNGVILRDIIGREHRVSSAVIEEVNVSREELKLIHNPLLSLVLKFLEEYEKCVEKGEYSEVLEELWEEVKAEGSNMIRSLWVKLKG</sequence>
<proteinExistence type="predicted"/>
<evidence type="ECO:0000313" key="2">
    <source>
        <dbReference type="Proteomes" id="UP000269499"/>
    </source>
</evidence>
<protein>
    <recommendedName>
        <fullName evidence="3">CooT family nickel-binding protein</fullName>
    </recommendedName>
</protein>
<name>A0A497F3R2_9CREN</name>
<dbReference type="Proteomes" id="UP000269499">
    <property type="component" value="Unassembled WGS sequence"/>
</dbReference>
<dbReference type="AlphaFoldDB" id="A0A497F3R2"/>
<comment type="caution">
    <text evidence="1">The sequence shown here is derived from an EMBL/GenBank/DDBJ whole genome shotgun (WGS) entry which is preliminary data.</text>
</comment>
<organism evidence="1 2">
    <name type="scientific">Thermoproteota archaeon</name>
    <dbReference type="NCBI Taxonomy" id="2056631"/>
    <lineage>
        <taxon>Archaea</taxon>
        <taxon>Thermoproteota</taxon>
    </lineage>
</organism>
<dbReference type="EMBL" id="QMRA01000032">
    <property type="protein sequence ID" value="RLE54165.1"/>
    <property type="molecule type" value="Genomic_DNA"/>
</dbReference>
<accession>A0A497F3R2</accession>
<evidence type="ECO:0000313" key="1">
    <source>
        <dbReference type="EMBL" id="RLE54165.1"/>
    </source>
</evidence>
<dbReference type="Pfam" id="PF10133">
    <property type="entry name" value="CooT"/>
    <property type="match status" value="1"/>
</dbReference>
<dbReference type="InterPro" id="IPR019300">
    <property type="entry name" value="CooT"/>
</dbReference>
<evidence type="ECO:0008006" key="3">
    <source>
        <dbReference type="Google" id="ProtNLM"/>
    </source>
</evidence>
<reference evidence="1 2" key="1">
    <citation type="submission" date="2018-06" db="EMBL/GenBank/DDBJ databases">
        <title>Extensive metabolic versatility and redundancy in microbially diverse, dynamic hydrothermal sediments.</title>
        <authorList>
            <person name="Dombrowski N."/>
            <person name="Teske A."/>
            <person name="Baker B.J."/>
        </authorList>
    </citation>
    <scope>NUCLEOTIDE SEQUENCE [LARGE SCALE GENOMIC DNA]</scope>
    <source>
        <strain evidence="1">B20_G2</strain>
    </source>
</reference>
<gene>
    <name evidence="1" type="ORF">DRJ26_02210</name>
</gene>